<sequence>MCGKLSRYLDISLPATLDILYARNFDVLVINVAQKAHSPESKLRGIYRRYADYLYGKENLMARCSGISKPLRIHNHIEYLEELHMHDAATLGYFSKRPLEDRTMIIHEEYTIDAGMPPMYIMANHRRPNSVCQLIDVISPVHRGHALPSRLHLEHQFGGDDCAFKPISPASFFRSASYSSSDIHSSWGYSLVASHAEGSQTVLCVWGKLLP</sequence>
<organism evidence="1 2">
    <name type="scientific">Sphaerosporella brunnea</name>
    <dbReference type="NCBI Taxonomy" id="1250544"/>
    <lineage>
        <taxon>Eukaryota</taxon>
        <taxon>Fungi</taxon>
        <taxon>Dikarya</taxon>
        <taxon>Ascomycota</taxon>
        <taxon>Pezizomycotina</taxon>
        <taxon>Pezizomycetes</taxon>
        <taxon>Pezizales</taxon>
        <taxon>Pyronemataceae</taxon>
        <taxon>Sphaerosporella</taxon>
    </lineage>
</organism>
<proteinExistence type="predicted"/>
<reference evidence="1 2" key="1">
    <citation type="submission" date="2019-09" db="EMBL/GenBank/DDBJ databases">
        <title>Draft genome of the ectomycorrhizal ascomycete Sphaerosporella brunnea.</title>
        <authorList>
            <consortium name="DOE Joint Genome Institute"/>
            <person name="Benucci G.M."/>
            <person name="Marozzi G."/>
            <person name="Antonielli L."/>
            <person name="Sanchez S."/>
            <person name="Marco P."/>
            <person name="Wang X."/>
            <person name="Falini L.B."/>
            <person name="Barry K."/>
            <person name="Haridas S."/>
            <person name="Lipzen A."/>
            <person name="Labutti K."/>
            <person name="Grigoriev I.V."/>
            <person name="Murat C."/>
            <person name="Martin F."/>
            <person name="Albertini E."/>
            <person name="Donnini D."/>
            <person name="Bonito G."/>
        </authorList>
    </citation>
    <scope>NUCLEOTIDE SEQUENCE [LARGE SCALE GENOMIC DNA]</scope>
    <source>
        <strain evidence="1 2">Sb_GMNB300</strain>
    </source>
</reference>
<comment type="caution">
    <text evidence="1">The sequence shown here is derived from an EMBL/GenBank/DDBJ whole genome shotgun (WGS) entry which is preliminary data.</text>
</comment>
<name>A0A5J5EIT5_9PEZI</name>
<dbReference type="Proteomes" id="UP000326924">
    <property type="component" value="Unassembled WGS sequence"/>
</dbReference>
<accession>A0A5J5EIT5</accession>
<dbReference type="OrthoDB" id="26184at2759"/>
<protein>
    <submittedName>
        <fullName evidence="1">Uncharacterized protein</fullName>
    </submittedName>
</protein>
<evidence type="ECO:0000313" key="1">
    <source>
        <dbReference type="EMBL" id="KAA8894598.1"/>
    </source>
</evidence>
<keyword evidence="2" id="KW-1185">Reference proteome</keyword>
<evidence type="ECO:0000313" key="2">
    <source>
        <dbReference type="Proteomes" id="UP000326924"/>
    </source>
</evidence>
<dbReference type="EMBL" id="VXIS01000327">
    <property type="protein sequence ID" value="KAA8894598.1"/>
    <property type="molecule type" value="Genomic_DNA"/>
</dbReference>
<gene>
    <name evidence="1" type="ORF">FN846DRAFT_894939</name>
</gene>
<dbReference type="AlphaFoldDB" id="A0A5J5EIT5"/>
<dbReference type="InParanoid" id="A0A5J5EIT5"/>